<name>A0A6J7E824_9ZZZZ</name>
<dbReference type="Pfam" id="PF08712">
    <property type="entry name" value="Nfu_N"/>
    <property type="match status" value="1"/>
</dbReference>
<dbReference type="Gene3D" id="3.30.1370.70">
    <property type="entry name" value="Scaffold protein Nfu/NifU, N-terminal domain"/>
    <property type="match status" value="1"/>
</dbReference>
<evidence type="ECO:0000313" key="2">
    <source>
        <dbReference type="EMBL" id="CAB4879076.1"/>
    </source>
</evidence>
<reference evidence="2" key="1">
    <citation type="submission" date="2020-05" db="EMBL/GenBank/DDBJ databases">
        <authorList>
            <person name="Chiriac C."/>
            <person name="Salcher M."/>
            <person name="Ghai R."/>
            <person name="Kavagutti S V."/>
        </authorList>
    </citation>
    <scope>NUCLEOTIDE SEQUENCE</scope>
</reference>
<dbReference type="EMBL" id="CAFBLP010000028">
    <property type="protein sequence ID" value="CAB4879076.1"/>
    <property type="molecule type" value="Genomic_DNA"/>
</dbReference>
<feature type="domain" description="Scaffold protein Nfu/NifU N-terminal" evidence="1">
    <location>
        <begin position="1"/>
        <end position="70"/>
    </location>
</feature>
<dbReference type="InterPro" id="IPR014824">
    <property type="entry name" value="Nfu/NifU_N"/>
</dbReference>
<protein>
    <submittedName>
        <fullName evidence="2">Unannotated protein</fullName>
    </submittedName>
</protein>
<dbReference type="InterPro" id="IPR036498">
    <property type="entry name" value="Nfu/NifU_N_sf"/>
</dbReference>
<accession>A0A6J7E824</accession>
<proteinExistence type="predicted"/>
<dbReference type="AlphaFoldDB" id="A0A6J7E824"/>
<dbReference type="SUPFAM" id="SSF110836">
    <property type="entry name" value="Hypothetical protein SAV1430"/>
    <property type="match status" value="1"/>
</dbReference>
<sequence length="71" mass="7120">MKFTLDTKLGASMNVASADAAAGNPFAEAVFAAGGVASIFGVNDFVTITRQAEAPWEPIVAAVQAAAAAHL</sequence>
<evidence type="ECO:0000259" key="1">
    <source>
        <dbReference type="SMART" id="SM00932"/>
    </source>
</evidence>
<gene>
    <name evidence="2" type="ORF">UFOPK3376_01326</name>
</gene>
<dbReference type="SMART" id="SM00932">
    <property type="entry name" value="Nfu_N"/>
    <property type="match status" value="1"/>
</dbReference>
<organism evidence="2">
    <name type="scientific">freshwater metagenome</name>
    <dbReference type="NCBI Taxonomy" id="449393"/>
    <lineage>
        <taxon>unclassified sequences</taxon>
        <taxon>metagenomes</taxon>
        <taxon>ecological metagenomes</taxon>
    </lineage>
</organism>